<gene>
    <name evidence="1" type="ORF">GJV82_14275</name>
</gene>
<accession>A0A6N7ZL13</accession>
<proteinExistence type="predicted"/>
<dbReference type="Proteomes" id="UP000440668">
    <property type="component" value="Unassembled WGS sequence"/>
</dbReference>
<evidence type="ECO:0000313" key="2">
    <source>
        <dbReference type="Proteomes" id="UP000440668"/>
    </source>
</evidence>
<dbReference type="EMBL" id="WMKA01000038">
    <property type="protein sequence ID" value="MTG90102.1"/>
    <property type="molecule type" value="Genomic_DNA"/>
</dbReference>
<name>A0A6N7ZL13_9MICO</name>
<sequence>MVDQTQPSRSLTVESLRRVLSEPRFQPYLRATGGKTADAFNLYRWNMALSAASYEALHLVEVGLRNAMDAELRTWNAAHVDRNGQSHGEDWLLDPHHSLGQLLARDLPTALERAQKAVKRAGRPTASLCHDDVVAQLTLGTWRYLLPARNLRKSPSKAALWNAGLKNAFPHLGRPHGELVDDLDKVHRFRNRVAHLEPIFGTGHANSAYAAMCRVTSDLDPGMRGWLDKQSRVDDVLRRAPLALPATP</sequence>
<reference evidence="1 2" key="1">
    <citation type="submission" date="2019-11" db="EMBL/GenBank/DDBJ databases">
        <title>Cellulosimicrobium composti sp. nov. isolated from a compost.</title>
        <authorList>
            <person name="Yang Y."/>
        </authorList>
    </citation>
    <scope>NUCLEOTIDE SEQUENCE [LARGE SCALE GENOMIC DNA]</scope>
    <source>
        <strain evidence="1 2">BIT-GX5</strain>
    </source>
</reference>
<evidence type="ECO:0008006" key="3">
    <source>
        <dbReference type="Google" id="ProtNLM"/>
    </source>
</evidence>
<dbReference type="RefSeq" id="WP_155099687.1">
    <property type="nucleotide sequence ID" value="NZ_WMKA01000038.1"/>
</dbReference>
<dbReference type="AlphaFoldDB" id="A0A6N7ZL13"/>
<protein>
    <recommendedName>
        <fullName evidence="3">Abi family protein</fullName>
    </recommendedName>
</protein>
<evidence type="ECO:0000313" key="1">
    <source>
        <dbReference type="EMBL" id="MTG90102.1"/>
    </source>
</evidence>
<organism evidence="1 2">
    <name type="scientific">Cellulosimicrobium composti</name>
    <dbReference type="NCBI Taxonomy" id="2672572"/>
    <lineage>
        <taxon>Bacteria</taxon>
        <taxon>Bacillati</taxon>
        <taxon>Actinomycetota</taxon>
        <taxon>Actinomycetes</taxon>
        <taxon>Micrococcales</taxon>
        <taxon>Promicromonosporaceae</taxon>
        <taxon>Cellulosimicrobium</taxon>
    </lineage>
</organism>
<comment type="caution">
    <text evidence="1">The sequence shown here is derived from an EMBL/GenBank/DDBJ whole genome shotgun (WGS) entry which is preliminary data.</text>
</comment>